<feature type="domain" description="B12-binding" evidence="1">
    <location>
        <begin position="20"/>
        <end position="157"/>
    </location>
</feature>
<dbReference type="Pfam" id="PF02310">
    <property type="entry name" value="B12-binding"/>
    <property type="match status" value="1"/>
</dbReference>
<dbReference type="EMBL" id="KF264539">
    <property type="protein sequence ID" value="AGS49322.1"/>
    <property type="molecule type" value="Genomic_DNA"/>
</dbReference>
<dbReference type="GO" id="GO:0046872">
    <property type="term" value="F:metal ion binding"/>
    <property type="evidence" value="ECO:0007669"/>
    <property type="project" value="InterPro"/>
</dbReference>
<dbReference type="AlphaFoldDB" id="S5UBQ4"/>
<organism evidence="2">
    <name type="scientific">uncultured bacterium esnapd2</name>
    <dbReference type="NCBI Taxonomy" id="1366601"/>
    <lineage>
        <taxon>Bacteria</taxon>
        <taxon>environmental samples</taxon>
    </lineage>
</organism>
<sequence>MYADNSSAPACLVPPGNRRRLRVLVTSTASDSHTWNLVYLQLLLEELGHDVTNIGCCVSPSLLADTCLGQNFDLVVVSSVNGHGFSDGLDQIRALRARPELRDLPVVIGGKLGTDGLSNISHTRELREAGYDGVFDTGDIGAFRSYLDKTAVTRAAS</sequence>
<evidence type="ECO:0000313" key="2">
    <source>
        <dbReference type="EMBL" id="AGS49322.1"/>
    </source>
</evidence>
<dbReference type="InterPro" id="IPR036724">
    <property type="entry name" value="Cobalamin-bd_sf"/>
</dbReference>
<dbReference type="SUPFAM" id="SSF52242">
    <property type="entry name" value="Cobalamin (vitamin B12)-binding domain"/>
    <property type="match status" value="1"/>
</dbReference>
<proteinExistence type="predicted"/>
<accession>S5UBQ4</accession>
<evidence type="ECO:0000259" key="1">
    <source>
        <dbReference type="PROSITE" id="PS51332"/>
    </source>
</evidence>
<dbReference type="PROSITE" id="PS51332">
    <property type="entry name" value="B12_BINDING"/>
    <property type="match status" value="1"/>
</dbReference>
<dbReference type="InterPro" id="IPR006158">
    <property type="entry name" value="Cobalamin-bd"/>
</dbReference>
<dbReference type="Gene3D" id="3.40.50.280">
    <property type="entry name" value="Cobalamin-binding domain"/>
    <property type="match status" value="1"/>
</dbReference>
<protein>
    <submittedName>
        <fullName evidence="2">Glutamate mutase S-chain</fullName>
    </submittedName>
</protein>
<dbReference type="GO" id="GO:0031419">
    <property type="term" value="F:cobalamin binding"/>
    <property type="evidence" value="ECO:0007669"/>
    <property type="project" value="InterPro"/>
</dbReference>
<reference evidence="2" key="1">
    <citation type="journal article" date="2013" name="Proc. Natl. Acad. Sci. U.S.A.">
        <title>Mapping gene clusters within arrayed metagenomic libraries to expand the structural diversity of biomedically relevant natural products.</title>
        <authorList>
            <person name="Owen J.G."/>
            <person name="Reddy B.V."/>
            <person name="Ternei M.A."/>
            <person name="Charlop-Powers Z."/>
            <person name="Calle P.Y."/>
            <person name="Kim J.H."/>
            <person name="Brady S.F."/>
        </authorList>
    </citation>
    <scope>NUCLEOTIDE SEQUENCE</scope>
</reference>
<name>S5UBQ4_9BACT</name>